<keyword evidence="3" id="KW-1185">Reference proteome</keyword>
<accession>A0ABR3MCM4</accession>
<reference evidence="2 3" key="1">
    <citation type="submission" date="2023-09" db="EMBL/GenBank/DDBJ databases">
        <authorList>
            <person name="Wang M."/>
        </authorList>
    </citation>
    <scope>NUCLEOTIDE SEQUENCE [LARGE SCALE GENOMIC DNA]</scope>
    <source>
        <strain evidence="2">GT-2023</strain>
        <tissue evidence="2">Liver</tissue>
    </source>
</reference>
<feature type="region of interest" description="Disordered" evidence="1">
    <location>
        <begin position="19"/>
        <end position="80"/>
    </location>
</feature>
<protein>
    <submittedName>
        <fullName evidence="2">Uncharacterized protein</fullName>
    </submittedName>
</protein>
<comment type="caution">
    <text evidence="2">The sequence shown here is derived from an EMBL/GenBank/DDBJ whole genome shotgun (WGS) entry which is preliminary data.</text>
</comment>
<evidence type="ECO:0000313" key="3">
    <source>
        <dbReference type="Proteomes" id="UP001558613"/>
    </source>
</evidence>
<dbReference type="Proteomes" id="UP001558613">
    <property type="component" value="Unassembled WGS sequence"/>
</dbReference>
<feature type="compositionally biased region" description="Basic and acidic residues" evidence="1">
    <location>
        <begin position="43"/>
        <end position="64"/>
    </location>
</feature>
<feature type="compositionally biased region" description="Polar residues" evidence="1">
    <location>
        <begin position="19"/>
        <end position="42"/>
    </location>
</feature>
<proteinExistence type="predicted"/>
<evidence type="ECO:0000313" key="2">
    <source>
        <dbReference type="EMBL" id="KAL1262808.1"/>
    </source>
</evidence>
<gene>
    <name evidence="2" type="ORF">QQF64_005547</name>
</gene>
<dbReference type="EMBL" id="JAYMGO010000013">
    <property type="protein sequence ID" value="KAL1262808.1"/>
    <property type="molecule type" value="Genomic_DNA"/>
</dbReference>
<name>A0ABR3MCM4_9TELE</name>
<sequence length="80" mass="9318">MGRFRLACSRSTLLQRRSETAWSNFDENPASQKQEGKTTQQRNENRTATLRERQTGTWELEKPQQEMPGCSARQWTSEKG</sequence>
<organism evidence="2 3">
    <name type="scientific">Cirrhinus molitorella</name>
    <name type="common">mud carp</name>
    <dbReference type="NCBI Taxonomy" id="172907"/>
    <lineage>
        <taxon>Eukaryota</taxon>
        <taxon>Metazoa</taxon>
        <taxon>Chordata</taxon>
        <taxon>Craniata</taxon>
        <taxon>Vertebrata</taxon>
        <taxon>Euteleostomi</taxon>
        <taxon>Actinopterygii</taxon>
        <taxon>Neopterygii</taxon>
        <taxon>Teleostei</taxon>
        <taxon>Ostariophysi</taxon>
        <taxon>Cypriniformes</taxon>
        <taxon>Cyprinidae</taxon>
        <taxon>Labeoninae</taxon>
        <taxon>Labeonini</taxon>
        <taxon>Cirrhinus</taxon>
    </lineage>
</organism>
<evidence type="ECO:0000256" key="1">
    <source>
        <dbReference type="SAM" id="MobiDB-lite"/>
    </source>
</evidence>